<dbReference type="InterPro" id="IPR005771">
    <property type="entry name" value="GalU_uridylyltTrfase_bac/arc"/>
</dbReference>
<sequence length="290" mass="32173">MTTPVKKAVFPVAGLGTRFLPATKVMPKEMLTVVDKPLIQYAVEEAHAAGIEEIIFVTGRGKGLIEDHFDHSYELQDLLRQRGKDGALDALLDALPPEGNYSFTRQMAPLGLGHAIWCARNIVGDHPFAVILPDDLVQSKVPCLKQMVAAYQKTGANIVSVMEVPREQTSRYGILSPGEEMDNLVEIRGLVEKPHPDQAPSTLSIIGRYILMPEIFDYLSRMEKGAGGEIQVTDAMAKMLRPQNFYGLRFEGRRFDCGDKLGFLQANIAFGLEREGLRDGLTEFIKEKTL</sequence>
<evidence type="ECO:0000256" key="4">
    <source>
        <dbReference type="ARBA" id="ARBA00022679"/>
    </source>
</evidence>
<name>A0A501PBR9_9PROT</name>
<dbReference type="GO" id="GO:0006011">
    <property type="term" value="P:UDP-alpha-D-glucose metabolic process"/>
    <property type="evidence" value="ECO:0007669"/>
    <property type="project" value="InterPro"/>
</dbReference>
<evidence type="ECO:0000259" key="8">
    <source>
        <dbReference type="Pfam" id="PF00483"/>
    </source>
</evidence>
<dbReference type="SUPFAM" id="SSF53448">
    <property type="entry name" value="Nucleotide-diphospho-sugar transferases"/>
    <property type="match status" value="1"/>
</dbReference>
<keyword evidence="10" id="KW-1185">Reference proteome</keyword>
<dbReference type="Pfam" id="PF00483">
    <property type="entry name" value="NTP_transferase"/>
    <property type="match status" value="1"/>
</dbReference>
<evidence type="ECO:0000256" key="7">
    <source>
        <dbReference type="RuleBase" id="RU361259"/>
    </source>
</evidence>
<comment type="catalytic activity">
    <reaction evidence="6 7">
        <text>alpha-D-glucose 1-phosphate + UTP + H(+) = UDP-alpha-D-glucose + diphosphate</text>
        <dbReference type="Rhea" id="RHEA:19889"/>
        <dbReference type="ChEBI" id="CHEBI:15378"/>
        <dbReference type="ChEBI" id="CHEBI:33019"/>
        <dbReference type="ChEBI" id="CHEBI:46398"/>
        <dbReference type="ChEBI" id="CHEBI:58601"/>
        <dbReference type="ChEBI" id="CHEBI:58885"/>
        <dbReference type="EC" id="2.7.7.9"/>
    </reaction>
</comment>
<dbReference type="OrthoDB" id="9803306at2"/>
<dbReference type="GO" id="GO:0003983">
    <property type="term" value="F:UTP:glucose-1-phosphate uridylyltransferase activity"/>
    <property type="evidence" value="ECO:0007669"/>
    <property type="project" value="UniProtKB-EC"/>
</dbReference>
<dbReference type="CDD" id="cd02541">
    <property type="entry name" value="UGPase_prokaryotic"/>
    <property type="match status" value="1"/>
</dbReference>
<evidence type="ECO:0000256" key="5">
    <source>
        <dbReference type="ARBA" id="ARBA00022695"/>
    </source>
</evidence>
<dbReference type="Proteomes" id="UP000319148">
    <property type="component" value="Unassembled WGS sequence"/>
</dbReference>
<evidence type="ECO:0000256" key="6">
    <source>
        <dbReference type="ARBA" id="ARBA00048128"/>
    </source>
</evidence>
<accession>A0A501PBR9</accession>
<dbReference type="RefSeq" id="WP_139941741.1">
    <property type="nucleotide sequence ID" value="NZ_JBHSYP010000005.1"/>
</dbReference>
<evidence type="ECO:0000256" key="1">
    <source>
        <dbReference type="ARBA" id="ARBA00006890"/>
    </source>
</evidence>
<dbReference type="EC" id="2.7.7.9" evidence="2 7"/>
<comment type="caution">
    <text evidence="9">The sequence shown here is derived from an EMBL/GenBank/DDBJ whole genome shotgun (WGS) entry which is preliminary data.</text>
</comment>
<reference evidence="10" key="1">
    <citation type="submission" date="2019-06" db="EMBL/GenBank/DDBJ databases">
        <title>The complete genome of Emcibacter congregatus ZYLT.</title>
        <authorList>
            <person name="Zhao Z."/>
        </authorList>
    </citation>
    <scope>NUCLEOTIDE SEQUENCE [LARGE SCALE GENOMIC DNA]</scope>
    <source>
        <strain evidence="10">MCCC 1A06723</strain>
    </source>
</reference>
<dbReference type="PANTHER" id="PTHR43197">
    <property type="entry name" value="UTP--GLUCOSE-1-PHOSPHATE URIDYLYLTRANSFERASE"/>
    <property type="match status" value="1"/>
</dbReference>
<evidence type="ECO:0000256" key="3">
    <source>
        <dbReference type="ARBA" id="ARBA00019048"/>
    </source>
</evidence>
<gene>
    <name evidence="9" type="primary">galU</name>
    <name evidence="9" type="ORF">FIV46_14985</name>
</gene>
<evidence type="ECO:0000313" key="9">
    <source>
        <dbReference type="EMBL" id="TPD57426.1"/>
    </source>
</evidence>
<organism evidence="9 10">
    <name type="scientific">Emcibacter nanhaiensis</name>
    <dbReference type="NCBI Taxonomy" id="1505037"/>
    <lineage>
        <taxon>Bacteria</taxon>
        <taxon>Pseudomonadati</taxon>
        <taxon>Pseudomonadota</taxon>
        <taxon>Alphaproteobacteria</taxon>
        <taxon>Emcibacterales</taxon>
        <taxon>Emcibacteraceae</taxon>
        <taxon>Emcibacter</taxon>
    </lineage>
</organism>
<dbReference type="EMBL" id="VFIY01000018">
    <property type="protein sequence ID" value="TPD57426.1"/>
    <property type="molecule type" value="Genomic_DNA"/>
</dbReference>
<dbReference type="PANTHER" id="PTHR43197:SF1">
    <property type="entry name" value="UTP--GLUCOSE-1-PHOSPHATE URIDYLYLTRANSFERASE"/>
    <property type="match status" value="1"/>
</dbReference>
<dbReference type="NCBIfam" id="TIGR01099">
    <property type="entry name" value="galU"/>
    <property type="match status" value="1"/>
</dbReference>
<protein>
    <recommendedName>
        <fullName evidence="3 7">UTP--glucose-1-phosphate uridylyltransferase</fullName>
        <ecNumber evidence="2 7">2.7.7.9</ecNumber>
    </recommendedName>
    <alternativeName>
        <fullName evidence="7">UDP-glucose pyrophosphorylase</fullName>
    </alternativeName>
</protein>
<keyword evidence="5 7" id="KW-0548">Nucleotidyltransferase</keyword>
<dbReference type="InterPro" id="IPR029044">
    <property type="entry name" value="Nucleotide-diphossugar_trans"/>
</dbReference>
<evidence type="ECO:0000313" key="10">
    <source>
        <dbReference type="Proteomes" id="UP000319148"/>
    </source>
</evidence>
<dbReference type="Gene3D" id="3.90.550.10">
    <property type="entry name" value="Spore Coat Polysaccharide Biosynthesis Protein SpsA, Chain A"/>
    <property type="match status" value="1"/>
</dbReference>
<proteinExistence type="inferred from homology"/>
<dbReference type="InterPro" id="IPR005835">
    <property type="entry name" value="NTP_transferase_dom"/>
</dbReference>
<keyword evidence="4 7" id="KW-0808">Transferase</keyword>
<comment type="similarity">
    <text evidence="1 7">Belongs to the UDPGP type 2 family.</text>
</comment>
<feature type="domain" description="Nucleotidyl transferase" evidence="8">
    <location>
        <begin position="12"/>
        <end position="267"/>
    </location>
</feature>
<evidence type="ECO:0000256" key="2">
    <source>
        <dbReference type="ARBA" id="ARBA00012415"/>
    </source>
</evidence>
<dbReference type="AlphaFoldDB" id="A0A501PBR9"/>